<dbReference type="EMBL" id="BAAAQT010000008">
    <property type="protein sequence ID" value="GAA2176613.1"/>
    <property type="molecule type" value="Genomic_DNA"/>
</dbReference>
<evidence type="ECO:0000313" key="3">
    <source>
        <dbReference type="Proteomes" id="UP001501599"/>
    </source>
</evidence>
<organism evidence="2 3">
    <name type="scientific">Agrococcus versicolor</name>
    <dbReference type="NCBI Taxonomy" id="501482"/>
    <lineage>
        <taxon>Bacteria</taxon>
        <taxon>Bacillati</taxon>
        <taxon>Actinomycetota</taxon>
        <taxon>Actinomycetes</taxon>
        <taxon>Micrococcales</taxon>
        <taxon>Microbacteriaceae</taxon>
        <taxon>Agrococcus</taxon>
    </lineage>
</organism>
<proteinExistence type="predicted"/>
<evidence type="ECO:0008006" key="4">
    <source>
        <dbReference type="Google" id="ProtNLM"/>
    </source>
</evidence>
<evidence type="ECO:0000256" key="1">
    <source>
        <dbReference type="SAM" id="Phobius"/>
    </source>
</evidence>
<evidence type="ECO:0000313" key="2">
    <source>
        <dbReference type="EMBL" id="GAA2176613.1"/>
    </source>
</evidence>
<keyword evidence="1" id="KW-0472">Membrane</keyword>
<dbReference type="RefSeq" id="WP_344345046.1">
    <property type="nucleotide sequence ID" value="NZ_BAAAQT010000008.1"/>
</dbReference>
<accession>A0ABP5MTG8</accession>
<reference evidence="3" key="1">
    <citation type="journal article" date="2019" name="Int. J. Syst. Evol. Microbiol.">
        <title>The Global Catalogue of Microorganisms (GCM) 10K type strain sequencing project: providing services to taxonomists for standard genome sequencing and annotation.</title>
        <authorList>
            <consortium name="The Broad Institute Genomics Platform"/>
            <consortium name="The Broad Institute Genome Sequencing Center for Infectious Disease"/>
            <person name="Wu L."/>
            <person name="Ma J."/>
        </authorList>
    </citation>
    <scope>NUCLEOTIDE SEQUENCE [LARGE SCALE GENOMIC DNA]</scope>
    <source>
        <strain evidence="3">JCM 16026</strain>
    </source>
</reference>
<feature type="transmembrane region" description="Helical" evidence="1">
    <location>
        <begin position="6"/>
        <end position="26"/>
    </location>
</feature>
<comment type="caution">
    <text evidence="2">The sequence shown here is derived from an EMBL/GenBank/DDBJ whole genome shotgun (WGS) entry which is preliminary data.</text>
</comment>
<protein>
    <recommendedName>
        <fullName evidence="4">DUF2550 domain-containing protein</fullName>
    </recommendedName>
</protein>
<sequence>MDSNLLGLIAIGVLLVIIALTALRYWGRRRLREVAAERRVTAVPDMLQAFGRSIVLGTDPARATALVEALPKRKAKPLGDGTWGIDYVTKRDVVIAVRPTADGSEILVTSLVEHSGFPQGLVPWQAFATKVEEAAGAAGIPVRRGQHGFRFAPPPANTLEHGAWVVTP</sequence>
<name>A0ABP5MTG8_9MICO</name>
<dbReference type="Proteomes" id="UP001501599">
    <property type="component" value="Unassembled WGS sequence"/>
</dbReference>
<gene>
    <name evidence="2" type="ORF">GCM10009846_31110</name>
</gene>
<keyword evidence="1" id="KW-0812">Transmembrane</keyword>
<keyword evidence="3" id="KW-1185">Reference proteome</keyword>
<keyword evidence="1" id="KW-1133">Transmembrane helix</keyword>